<dbReference type="RefSeq" id="XP_024393790.1">
    <property type="nucleotide sequence ID" value="XM_024538022.2"/>
</dbReference>
<dbReference type="KEGG" id="ppp:112291065"/>
<dbReference type="Gramene" id="Pp3c14_12690V3.3">
    <property type="protein sequence ID" value="Pp3c14_12690V3.3"/>
    <property type="gene ID" value="Pp3c14_12690"/>
</dbReference>
<dbReference type="EnsemblPlants" id="Pp3c14_12690V3.4">
    <property type="protein sequence ID" value="Pp3c14_12690V3.4"/>
    <property type="gene ID" value="Pp3c14_12690"/>
</dbReference>
<feature type="compositionally biased region" description="Basic and acidic residues" evidence="9">
    <location>
        <begin position="67"/>
        <end position="78"/>
    </location>
</feature>
<keyword evidence="6" id="KW-0508">mRNA splicing</keyword>
<dbReference type="OrthoDB" id="330772at2759"/>
<protein>
    <recommendedName>
        <fullName evidence="10">Pinin/SDK/MemA protein domain-containing protein</fullName>
    </recommendedName>
</protein>
<dbReference type="Proteomes" id="UP000006727">
    <property type="component" value="Chromosome 14"/>
</dbReference>
<name>A0A7I4F3N8_PHYPA</name>
<dbReference type="AlphaFoldDB" id="A0A7I4F3N8"/>
<dbReference type="EnsemblPlants" id="Pp3c14_12690V3.7">
    <property type="protein sequence ID" value="Pp3c14_12690V3.7"/>
    <property type="gene ID" value="Pp3c14_12690"/>
</dbReference>
<dbReference type="GO" id="GO:0008380">
    <property type="term" value="P:RNA splicing"/>
    <property type="evidence" value="ECO:0007669"/>
    <property type="project" value="UniProtKB-KW"/>
</dbReference>
<keyword evidence="8" id="KW-0175">Coiled coil</keyword>
<reference evidence="11" key="3">
    <citation type="submission" date="2020-12" db="UniProtKB">
        <authorList>
            <consortium name="EnsemblPlants"/>
        </authorList>
    </citation>
    <scope>IDENTIFICATION</scope>
</reference>
<keyword evidence="7" id="KW-0539">Nucleus</keyword>
<evidence type="ECO:0000256" key="1">
    <source>
        <dbReference type="ARBA" id="ARBA00004123"/>
    </source>
</evidence>
<feature type="coiled-coil region" evidence="8">
    <location>
        <begin position="336"/>
        <end position="374"/>
    </location>
</feature>
<dbReference type="GO" id="GO:0071013">
    <property type="term" value="C:catalytic step 2 spliceosome"/>
    <property type="evidence" value="ECO:0000318"/>
    <property type="project" value="GO_Central"/>
</dbReference>
<dbReference type="EMBL" id="ABEU02000014">
    <property type="status" value="NOT_ANNOTATED_CDS"/>
    <property type="molecule type" value="Genomic_DNA"/>
</dbReference>
<keyword evidence="4" id="KW-0805">Transcription regulation</keyword>
<dbReference type="EnsemblPlants" id="Pp3c14_12690V3.3">
    <property type="protein sequence ID" value="Pp3c14_12690V3.3"/>
    <property type="gene ID" value="Pp3c14_12690"/>
</dbReference>
<keyword evidence="12" id="KW-1185">Reference proteome</keyword>
<sequence>MATLEAGKTAEDLRREIDELQRQQREINERLRDPRGLRKNGPQGGTARNIDANGPHLRNNASRGVIRRVEGFGGEDQRPRKRRLLSAVVKVTEEVESTENEKEKEGNEEVHPDKDDADEENDVADRRPTLQRNYNADDSNSLPSTDSQRRGRSDSNTRTPSAGGHRSGGPGGPGGPRRLPRERGFLVRVSNPVGQHQIEDAQAGEPVPRVLPKTSDPNVAKRNRRMFGALLGTLEKFRQEDKKLSGSESFQRRSEQLRKAEQKAQEESERLRQQEKEALAEKRRADLTLRAKLAAEAEVKQLELLFLQWAEHHTRLASFIRTKAGPGIYYLPVKSCEKTDNLLQEAQQELAEWKTRSREELSECQRQISELNMANLDVEIERWKNGPPGRSKVSSDILTAEANTVGDGDDKVLEQAGEGIDVVEDEDDETGAMVIEDEERVISEEAETNKLISV</sequence>
<dbReference type="EnsemblPlants" id="Pp3c14_12690V3.6">
    <property type="protein sequence ID" value="Pp3c14_12690V3.6"/>
    <property type="gene ID" value="Pp3c14_12690"/>
</dbReference>
<evidence type="ECO:0000313" key="11">
    <source>
        <dbReference type="EnsemblPlants" id="Pp3c14_12690V3.5"/>
    </source>
</evidence>
<dbReference type="PANTHER" id="PTHR12707">
    <property type="entry name" value="PINN"/>
    <property type="match status" value="1"/>
</dbReference>
<dbReference type="Gramene" id="Pp3c14_12690V3.6">
    <property type="protein sequence ID" value="Pp3c14_12690V3.6"/>
    <property type="gene ID" value="Pp3c14_12690"/>
</dbReference>
<dbReference type="Gramene" id="Pp3c14_12690V3.7">
    <property type="protein sequence ID" value="Pp3c14_12690V3.7"/>
    <property type="gene ID" value="Pp3c14_12690"/>
</dbReference>
<feature type="region of interest" description="Disordered" evidence="9">
    <location>
        <begin position="24"/>
        <end position="222"/>
    </location>
</feature>
<keyword evidence="3" id="KW-0507">mRNA processing</keyword>
<proteinExistence type="inferred from homology"/>
<dbReference type="GO" id="GO:0006397">
    <property type="term" value="P:mRNA processing"/>
    <property type="evidence" value="ECO:0007669"/>
    <property type="project" value="UniProtKB-KW"/>
</dbReference>
<dbReference type="EnsemblPlants" id="Pp3c14_12690V3.2">
    <property type="protein sequence ID" value="Pp3c14_12690V3.2"/>
    <property type="gene ID" value="Pp3c14_12690"/>
</dbReference>
<evidence type="ECO:0000256" key="5">
    <source>
        <dbReference type="ARBA" id="ARBA00023163"/>
    </source>
</evidence>
<evidence type="ECO:0000256" key="4">
    <source>
        <dbReference type="ARBA" id="ARBA00023015"/>
    </source>
</evidence>
<feature type="region of interest" description="Disordered" evidence="9">
    <location>
        <begin position="241"/>
        <end position="277"/>
    </location>
</feature>
<dbReference type="Gramene" id="Pp3c14_12690V3.2">
    <property type="protein sequence ID" value="Pp3c14_12690V3.2"/>
    <property type="gene ID" value="Pp3c14_12690"/>
</dbReference>
<evidence type="ECO:0000256" key="2">
    <source>
        <dbReference type="ARBA" id="ARBA00010386"/>
    </source>
</evidence>
<dbReference type="PANTHER" id="PTHR12707:SF0">
    <property type="entry name" value="PININ"/>
    <property type="match status" value="1"/>
</dbReference>
<dbReference type="Gramene" id="Pp3c14_12690V3.9">
    <property type="protein sequence ID" value="Pp3c14_12690V3.9"/>
    <property type="gene ID" value="Pp3c14_12690"/>
</dbReference>
<feature type="compositionally biased region" description="Basic and acidic residues" evidence="9">
    <location>
        <begin position="99"/>
        <end position="114"/>
    </location>
</feature>
<dbReference type="EnsemblPlants" id="Pp3c14_12690V3.5">
    <property type="protein sequence ID" value="Pp3c14_12690V3.5"/>
    <property type="gene ID" value="Pp3c14_12690"/>
</dbReference>
<dbReference type="EnsemblPlants" id="Pp3c14_12690V3.9">
    <property type="protein sequence ID" value="Pp3c14_12690V3.9"/>
    <property type="gene ID" value="Pp3c14_12690"/>
</dbReference>
<keyword evidence="5" id="KW-0804">Transcription</keyword>
<dbReference type="RefSeq" id="XP_024393793.1">
    <property type="nucleotide sequence ID" value="XM_024538025.2"/>
</dbReference>
<dbReference type="InterPro" id="IPR039853">
    <property type="entry name" value="Pinin"/>
</dbReference>
<dbReference type="InterPro" id="IPR006786">
    <property type="entry name" value="Pinin_SDK_MemA"/>
</dbReference>
<dbReference type="Pfam" id="PF04696">
    <property type="entry name" value="Pinin_SDK_memA"/>
    <property type="match status" value="1"/>
</dbReference>
<comment type="subcellular location">
    <subcellularLocation>
        <location evidence="1">Nucleus</location>
    </subcellularLocation>
</comment>
<gene>
    <name evidence="11" type="primary">LOC112291065</name>
</gene>
<dbReference type="Gramene" id="Pp3c14_12690V3.4">
    <property type="protein sequence ID" value="Pp3c14_12690V3.4"/>
    <property type="gene ID" value="Pp3c14_12690"/>
</dbReference>
<dbReference type="EnsemblPlants" id="Pp3c14_12690V3.8">
    <property type="protein sequence ID" value="Pp3c14_12690V3.8"/>
    <property type="gene ID" value="Pp3c14_12690"/>
</dbReference>
<comment type="similarity">
    <text evidence="2">Belongs to the pinin family.</text>
</comment>
<feature type="compositionally biased region" description="Basic and acidic residues" evidence="9">
    <location>
        <begin position="24"/>
        <end position="36"/>
    </location>
</feature>
<dbReference type="Gramene" id="Pp3c14_12690V3.8">
    <property type="protein sequence ID" value="Pp3c14_12690V3.8"/>
    <property type="gene ID" value="Pp3c14_12690"/>
</dbReference>
<dbReference type="FunCoup" id="A0A7I4F3N8">
    <property type="interactions" value="607"/>
</dbReference>
<evidence type="ECO:0000313" key="12">
    <source>
        <dbReference type="Proteomes" id="UP000006727"/>
    </source>
</evidence>
<evidence type="ECO:0000256" key="7">
    <source>
        <dbReference type="ARBA" id="ARBA00023242"/>
    </source>
</evidence>
<organism evidence="11 12">
    <name type="scientific">Physcomitrium patens</name>
    <name type="common">Spreading-leaved earth moss</name>
    <name type="synonym">Physcomitrella patens</name>
    <dbReference type="NCBI Taxonomy" id="3218"/>
    <lineage>
        <taxon>Eukaryota</taxon>
        <taxon>Viridiplantae</taxon>
        <taxon>Streptophyta</taxon>
        <taxon>Embryophyta</taxon>
        <taxon>Bryophyta</taxon>
        <taxon>Bryophytina</taxon>
        <taxon>Bryopsida</taxon>
        <taxon>Funariidae</taxon>
        <taxon>Funariales</taxon>
        <taxon>Funariaceae</taxon>
        <taxon>Physcomitrium</taxon>
    </lineage>
</organism>
<feature type="domain" description="Pinin/SDK/MemA protein" evidence="10">
    <location>
        <begin position="220"/>
        <end position="347"/>
    </location>
</feature>
<dbReference type="RefSeq" id="XP_024393791.1">
    <property type="nucleotide sequence ID" value="XM_024538023.2"/>
</dbReference>
<evidence type="ECO:0000259" key="10">
    <source>
        <dbReference type="Pfam" id="PF04696"/>
    </source>
</evidence>
<evidence type="ECO:0000256" key="3">
    <source>
        <dbReference type="ARBA" id="ARBA00022664"/>
    </source>
</evidence>
<accession>A0A7I4F3N8</accession>
<evidence type="ECO:0000256" key="8">
    <source>
        <dbReference type="SAM" id="Coils"/>
    </source>
</evidence>
<reference evidence="11 12" key="1">
    <citation type="journal article" date="2008" name="Science">
        <title>The Physcomitrella genome reveals evolutionary insights into the conquest of land by plants.</title>
        <authorList>
            <person name="Rensing S."/>
            <person name="Lang D."/>
            <person name="Zimmer A."/>
            <person name="Terry A."/>
            <person name="Salamov A."/>
            <person name="Shapiro H."/>
            <person name="Nishiyama T."/>
            <person name="Perroud P.-F."/>
            <person name="Lindquist E."/>
            <person name="Kamisugi Y."/>
            <person name="Tanahashi T."/>
            <person name="Sakakibara K."/>
            <person name="Fujita T."/>
            <person name="Oishi K."/>
            <person name="Shin-I T."/>
            <person name="Kuroki Y."/>
            <person name="Toyoda A."/>
            <person name="Suzuki Y."/>
            <person name="Hashimoto A."/>
            <person name="Yamaguchi K."/>
            <person name="Sugano A."/>
            <person name="Kohara Y."/>
            <person name="Fujiyama A."/>
            <person name="Anterola A."/>
            <person name="Aoki S."/>
            <person name="Ashton N."/>
            <person name="Barbazuk W.B."/>
            <person name="Barker E."/>
            <person name="Bennetzen J."/>
            <person name="Bezanilla M."/>
            <person name="Blankenship R."/>
            <person name="Cho S.H."/>
            <person name="Dutcher S."/>
            <person name="Estelle M."/>
            <person name="Fawcett J.A."/>
            <person name="Gundlach H."/>
            <person name="Hanada K."/>
            <person name="Heyl A."/>
            <person name="Hicks K.A."/>
            <person name="Hugh J."/>
            <person name="Lohr M."/>
            <person name="Mayer K."/>
            <person name="Melkozernov A."/>
            <person name="Murata T."/>
            <person name="Nelson D."/>
            <person name="Pils B."/>
            <person name="Prigge M."/>
            <person name="Reiss B."/>
            <person name="Renner T."/>
            <person name="Rombauts S."/>
            <person name="Rushton P."/>
            <person name="Sanderfoot A."/>
            <person name="Schween G."/>
            <person name="Shiu S.-H."/>
            <person name="Stueber K."/>
            <person name="Theodoulou F.L."/>
            <person name="Tu H."/>
            <person name="Van de Peer Y."/>
            <person name="Verrier P.J."/>
            <person name="Waters E."/>
            <person name="Wood A."/>
            <person name="Yang L."/>
            <person name="Cove D."/>
            <person name="Cuming A."/>
            <person name="Hasebe M."/>
            <person name="Lucas S."/>
            <person name="Mishler D.B."/>
            <person name="Reski R."/>
            <person name="Grigoriev I."/>
            <person name="Quatrano R.S."/>
            <person name="Boore J.L."/>
        </authorList>
    </citation>
    <scope>NUCLEOTIDE SEQUENCE [LARGE SCALE GENOMIC DNA]</scope>
    <source>
        <strain evidence="11 12">cv. Gransden 2004</strain>
    </source>
</reference>
<dbReference type="Gramene" id="Pp3c14_12690V3.5">
    <property type="protein sequence ID" value="Pp3c14_12690V3.5"/>
    <property type="gene ID" value="Pp3c14_12690"/>
</dbReference>
<feature type="compositionally biased region" description="Polar residues" evidence="9">
    <location>
        <begin position="130"/>
        <end position="146"/>
    </location>
</feature>
<evidence type="ECO:0000256" key="6">
    <source>
        <dbReference type="ARBA" id="ARBA00023187"/>
    </source>
</evidence>
<dbReference type="GeneID" id="112291065"/>
<feature type="compositionally biased region" description="Gly residues" evidence="9">
    <location>
        <begin position="165"/>
        <end position="175"/>
    </location>
</feature>
<evidence type="ECO:0000256" key="9">
    <source>
        <dbReference type="SAM" id="MobiDB-lite"/>
    </source>
</evidence>
<reference evidence="11 12" key="2">
    <citation type="journal article" date="2018" name="Plant J.">
        <title>The Physcomitrella patens chromosome-scale assembly reveals moss genome structure and evolution.</title>
        <authorList>
            <person name="Lang D."/>
            <person name="Ullrich K.K."/>
            <person name="Murat F."/>
            <person name="Fuchs J."/>
            <person name="Jenkins J."/>
            <person name="Haas F.B."/>
            <person name="Piednoel M."/>
            <person name="Gundlach H."/>
            <person name="Van Bel M."/>
            <person name="Meyberg R."/>
            <person name="Vives C."/>
            <person name="Morata J."/>
            <person name="Symeonidi A."/>
            <person name="Hiss M."/>
            <person name="Muchero W."/>
            <person name="Kamisugi Y."/>
            <person name="Saleh O."/>
            <person name="Blanc G."/>
            <person name="Decker E.L."/>
            <person name="van Gessel N."/>
            <person name="Grimwood J."/>
            <person name="Hayes R.D."/>
            <person name="Graham S.W."/>
            <person name="Gunter L.E."/>
            <person name="McDaniel S.F."/>
            <person name="Hoernstein S.N.W."/>
            <person name="Larsson A."/>
            <person name="Li F.W."/>
            <person name="Perroud P.F."/>
            <person name="Phillips J."/>
            <person name="Ranjan P."/>
            <person name="Rokshar D.S."/>
            <person name="Rothfels C.J."/>
            <person name="Schneider L."/>
            <person name="Shu S."/>
            <person name="Stevenson D.W."/>
            <person name="Thummler F."/>
            <person name="Tillich M."/>
            <person name="Villarreal Aguilar J.C."/>
            <person name="Widiez T."/>
            <person name="Wong G.K."/>
            <person name="Wymore A."/>
            <person name="Zhang Y."/>
            <person name="Zimmer A.D."/>
            <person name="Quatrano R.S."/>
            <person name="Mayer K.F.X."/>
            <person name="Goodstein D."/>
            <person name="Casacuberta J.M."/>
            <person name="Vandepoele K."/>
            <person name="Reski R."/>
            <person name="Cuming A.C."/>
            <person name="Tuskan G.A."/>
            <person name="Maumus F."/>
            <person name="Salse J."/>
            <person name="Schmutz J."/>
            <person name="Rensing S.A."/>
        </authorList>
    </citation>
    <scope>NUCLEOTIDE SEQUENCE [LARGE SCALE GENOMIC DNA]</scope>
    <source>
        <strain evidence="11 12">cv. Gransden 2004</strain>
    </source>
</reference>